<dbReference type="Proteomes" id="UP000053584">
    <property type="component" value="Unassembled WGS sequence"/>
</dbReference>
<keyword evidence="3" id="KW-1185">Reference proteome</keyword>
<feature type="non-terminal residue" evidence="1">
    <location>
        <position position="55"/>
    </location>
</feature>
<organism evidence="1 3">
    <name type="scientific">Struthio camelus australis</name>
    <dbReference type="NCBI Taxonomy" id="441894"/>
    <lineage>
        <taxon>Eukaryota</taxon>
        <taxon>Metazoa</taxon>
        <taxon>Chordata</taxon>
        <taxon>Craniata</taxon>
        <taxon>Vertebrata</taxon>
        <taxon>Euteleostomi</taxon>
        <taxon>Archelosauria</taxon>
        <taxon>Archosauria</taxon>
        <taxon>Dinosauria</taxon>
        <taxon>Saurischia</taxon>
        <taxon>Theropoda</taxon>
        <taxon>Coelurosauria</taxon>
        <taxon>Aves</taxon>
        <taxon>Palaeognathae</taxon>
        <taxon>Struthioniformes</taxon>
        <taxon>Struthionidae</taxon>
        <taxon>Struthio</taxon>
    </lineage>
</organism>
<proteinExistence type="predicted"/>
<protein>
    <recommendedName>
        <fullName evidence="4">Nidogen G2 beta-barrel domain-containing protein</fullName>
    </recommendedName>
</protein>
<reference evidence="1 3" key="1">
    <citation type="submission" date="2014-04" db="EMBL/GenBank/DDBJ databases">
        <title>Genome evolution of avian class.</title>
        <authorList>
            <person name="Zhang G."/>
            <person name="Li C."/>
        </authorList>
    </citation>
    <scope>NUCLEOTIDE SEQUENCE [LARGE SCALE GENOMIC DNA]</scope>
    <source>
        <strain evidence="1">BGI_N308</strain>
    </source>
</reference>
<feature type="non-terminal residue" evidence="1">
    <location>
        <position position="1"/>
    </location>
</feature>
<evidence type="ECO:0000313" key="3">
    <source>
        <dbReference type="Proteomes" id="UP000053584"/>
    </source>
</evidence>
<evidence type="ECO:0000313" key="2">
    <source>
        <dbReference type="EMBL" id="KFV88514.1"/>
    </source>
</evidence>
<sequence length="55" mass="6615">NGQKLNHRKFHLNLRNNFFTVRVTEHWNRLPREVVESPSLEIFKSRLDVILGNML</sequence>
<accession>A0A093K481</accession>
<evidence type="ECO:0008006" key="4">
    <source>
        <dbReference type="Google" id="ProtNLM"/>
    </source>
</evidence>
<dbReference type="EMBL" id="KL206727">
    <property type="protein sequence ID" value="KFV85294.1"/>
    <property type="molecule type" value="Genomic_DNA"/>
</dbReference>
<dbReference type="AlphaFoldDB" id="A0A093K481"/>
<name>A0A093K481_STRCA</name>
<dbReference type="EMBL" id="KL206996">
    <property type="protein sequence ID" value="KFV88514.1"/>
    <property type="molecule type" value="Genomic_DNA"/>
</dbReference>
<evidence type="ECO:0000313" key="1">
    <source>
        <dbReference type="EMBL" id="KFV85294.1"/>
    </source>
</evidence>
<gene>
    <name evidence="2" type="ORF">N308_06504</name>
    <name evidence="1" type="ORF">N308_11696</name>
</gene>